<reference evidence="1" key="1">
    <citation type="journal article" date="2015" name="Nature">
        <title>Complex archaea that bridge the gap between prokaryotes and eukaryotes.</title>
        <authorList>
            <person name="Spang A."/>
            <person name="Saw J.H."/>
            <person name="Jorgensen S.L."/>
            <person name="Zaremba-Niedzwiedzka K."/>
            <person name="Martijn J."/>
            <person name="Lind A.E."/>
            <person name="van Eijk R."/>
            <person name="Schleper C."/>
            <person name="Guy L."/>
            <person name="Ettema T.J."/>
        </authorList>
    </citation>
    <scope>NUCLEOTIDE SEQUENCE</scope>
</reference>
<proteinExistence type="predicted"/>
<sequence>MTIEYVDFNQAVAKEMWDQVSVTFDHFKPIRALRDGIAIIGIVDVDAAYELSNTCAVNIVVLECELQIDLENEQLNLMAGLNISPELRAVITIKASRALSDEITAAIETCTEWIEATAGAPDGFIGEAYDESDETIEETDELDPFEENEKPIVAEVHPAVKEANPNEDNPYG</sequence>
<gene>
    <name evidence="1" type="ORF">LCGC14_2962910</name>
</gene>
<comment type="caution">
    <text evidence="1">The sequence shown here is derived from an EMBL/GenBank/DDBJ whole genome shotgun (WGS) entry which is preliminary data.</text>
</comment>
<organism evidence="1">
    <name type="scientific">marine sediment metagenome</name>
    <dbReference type="NCBI Taxonomy" id="412755"/>
    <lineage>
        <taxon>unclassified sequences</taxon>
        <taxon>metagenomes</taxon>
        <taxon>ecological metagenomes</taxon>
    </lineage>
</organism>
<name>A0A0F8XBN2_9ZZZZ</name>
<dbReference type="AlphaFoldDB" id="A0A0F8XBN2"/>
<evidence type="ECO:0000313" key="1">
    <source>
        <dbReference type="EMBL" id="KKK66557.1"/>
    </source>
</evidence>
<accession>A0A0F8XBN2</accession>
<protein>
    <submittedName>
        <fullName evidence="1">Uncharacterized protein</fullName>
    </submittedName>
</protein>
<dbReference type="EMBL" id="LAZR01060022">
    <property type="protein sequence ID" value="KKK66557.1"/>
    <property type="molecule type" value="Genomic_DNA"/>
</dbReference>